<dbReference type="AlphaFoldDB" id="A0A2G1VMD1"/>
<evidence type="ECO:0000313" key="1">
    <source>
        <dbReference type="EMBL" id="PHQ27884.1"/>
    </source>
</evidence>
<dbReference type="OrthoDB" id="1248654at2"/>
<protein>
    <submittedName>
        <fullName evidence="1">Uncharacterized protein</fullName>
    </submittedName>
</protein>
<name>A0A2G1VMD1_9FLAO</name>
<dbReference type="RefSeq" id="WP_099647681.1">
    <property type="nucleotide sequence ID" value="NZ_KZ319306.1"/>
</dbReference>
<gene>
    <name evidence="1" type="ORF">CJ305_17925</name>
</gene>
<organism evidence="1 2">
    <name type="scientific">Leeuwenhoekiella nanhaiensis</name>
    <dbReference type="NCBI Taxonomy" id="1655491"/>
    <lineage>
        <taxon>Bacteria</taxon>
        <taxon>Pseudomonadati</taxon>
        <taxon>Bacteroidota</taxon>
        <taxon>Flavobacteriia</taxon>
        <taxon>Flavobacteriales</taxon>
        <taxon>Flavobacteriaceae</taxon>
        <taxon>Leeuwenhoekiella</taxon>
    </lineage>
</organism>
<dbReference type="Proteomes" id="UP000229433">
    <property type="component" value="Unassembled WGS sequence"/>
</dbReference>
<sequence length="149" mass="17539">MKKLLTTVMIIAFSYSYGQMTEVKEAEAETIGKIAPMGKLHIAIEKMDDEYKITFADAKYQYLDQYRSFKISETDYDDLYNRIISGYNEIPETPVKLMLEEGGYLFLEFEKSFGVKNFRFNHSIDDNDETLAFSIWMTEKKLNRLFDKK</sequence>
<evidence type="ECO:0000313" key="2">
    <source>
        <dbReference type="Proteomes" id="UP000229433"/>
    </source>
</evidence>
<reference evidence="1 2" key="1">
    <citation type="submission" date="2017-08" db="EMBL/GenBank/DDBJ databases">
        <title>The whole genome shortgun sequences of strain Leeuwenhoekiella nanhaiensis G18 from the South China Sea.</title>
        <authorList>
            <person name="Liu Q."/>
        </authorList>
    </citation>
    <scope>NUCLEOTIDE SEQUENCE [LARGE SCALE GENOMIC DNA]</scope>
    <source>
        <strain evidence="1 2">G18</strain>
    </source>
</reference>
<keyword evidence="2" id="KW-1185">Reference proteome</keyword>
<proteinExistence type="predicted"/>
<dbReference type="EMBL" id="NQXA01000026">
    <property type="protein sequence ID" value="PHQ27884.1"/>
    <property type="molecule type" value="Genomic_DNA"/>
</dbReference>
<comment type="caution">
    <text evidence="1">The sequence shown here is derived from an EMBL/GenBank/DDBJ whole genome shotgun (WGS) entry which is preliminary data.</text>
</comment>
<accession>A0A2G1VMD1</accession>